<evidence type="ECO:0000256" key="1">
    <source>
        <dbReference type="ARBA" id="ARBA00001412"/>
    </source>
</evidence>
<feature type="domain" description="Beta-galactosidase trimerisation" evidence="11">
    <location>
        <begin position="402"/>
        <end position="604"/>
    </location>
</feature>
<feature type="active site" description="Proton donor" evidence="7">
    <location>
        <position position="156"/>
    </location>
</feature>
<keyword evidence="14" id="KW-1185">Reference proteome</keyword>
<evidence type="ECO:0000259" key="10">
    <source>
        <dbReference type="Pfam" id="PF02449"/>
    </source>
</evidence>
<dbReference type="Pfam" id="PF08533">
    <property type="entry name" value="Glyco_hydro_42C"/>
    <property type="match status" value="1"/>
</dbReference>
<keyword evidence="9" id="KW-0862">Zinc</keyword>
<feature type="binding site" evidence="8">
    <location>
        <position position="117"/>
    </location>
    <ligand>
        <name>substrate</name>
    </ligand>
</feature>
<dbReference type="SUPFAM" id="SSF51445">
    <property type="entry name" value="(Trans)glycosidases"/>
    <property type="match status" value="1"/>
</dbReference>
<name>A0A2P6MEP0_ALKUR</name>
<dbReference type="EC" id="3.2.1.23" evidence="3 6"/>
<dbReference type="InterPro" id="IPR003476">
    <property type="entry name" value="Glyco_hydro_42"/>
</dbReference>
<dbReference type="Proteomes" id="UP000243650">
    <property type="component" value="Unassembled WGS sequence"/>
</dbReference>
<feature type="binding site" evidence="8">
    <location>
        <position position="155"/>
    </location>
    <ligand>
        <name>substrate</name>
    </ligand>
</feature>
<dbReference type="SUPFAM" id="SSF52317">
    <property type="entry name" value="Class I glutamine amidotransferase-like"/>
    <property type="match status" value="1"/>
</dbReference>
<dbReference type="OrthoDB" id="9800974at2"/>
<sequence length="670" mass="77027">MAHPLFHEKTPYFLHGADYNPEQWKRYPDVFEEDLRLMKKAQCNVMSVGIFSWTELEPEEGRYELDWLEEVINRLHENDISVFLATPTGARPAWMSRKYPEVLRVQADRTRNLHGLRHNHCFTSPVYREKTEAVNRKLAERFAAHQGVIGWHISNEYGGDCHCNYCQEAFRSFLKKKYGTLDALNHAWWTTFWSHTYTSWEEVESPAPHGESMVHGMNLDWKRFVTEQTRDFFRHEIQPIRKISPQAPVTTNFMGDYEGLNYWKFVDDVSIVSWDSYPLWHQRENDILTGSWTSMMHDLNRSLSRGPFLLMESTPSVTNWQPHSKLKEPGMHLLSSLQAVAHGSDSVQYFQWRKSRGSSEKLHGAVVGHDGTEHTRVFRDVQDTGEALKALSDIAGSGTKAPAAVIYDWENRWALKDAQGPRNESVFYEETVHDYYHAFWQAGIPVDVIDSVQPLQSYKIVAAPMLYMLRPGVKEALESFVAEGGTLLLTHWSGVVDENDLAFLGRPPLADLTGIVPEEIDGMYESQIRRAAGKGGIREFRYLTERSHVESAEVLSSFTDDFFRDHPAVTRNNFKNGTVYYTAGRVESAGVQDLIHQAAEESGVEIVPLPEGVTRQKRETDTGSYLFYMNFSGEEQVYSHPEKAELLFGSRCPLEKHGIHVWQVRKEEQK</sequence>
<dbReference type="GO" id="GO:0006012">
    <property type="term" value="P:galactose metabolic process"/>
    <property type="evidence" value="ECO:0007669"/>
    <property type="project" value="InterPro"/>
</dbReference>
<dbReference type="Pfam" id="PF08532">
    <property type="entry name" value="Glyco_hydro_42M"/>
    <property type="match status" value="1"/>
</dbReference>
<dbReference type="PANTHER" id="PTHR36447:SF1">
    <property type="entry name" value="BETA-GALACTOSIDASE GANA"/>
    <property type="match status" value="1"/>
</dbReference>
<keyword evidence="9" id="KW-0479">Metal-binding</keyword>
<dbReference type="InterPro" id="IPR013780">
    <property type="entry name" value="Glyco_hydro_b"/>
</dbReference>
<keyword evidence="5 6" id="KW-0326">Glycosidase</keyword>
<dbReference type="InterPro" id="IPR013738">
    <property type="entry name" value="Beta_galactosidase_Trimer"/>
</dbReference>
<keyword evidence="4 6" id="KW-0378">Hydrolase</keyword>
<proteinExistence type="inferred from homology"/>
<feature type="binding site" evidence="9">
    <location>
        <position position="161"/>
    </location>
    <ligand>
        <name>Zn(2+)</name>
        <dbReference type="ChEBI" id="CHEBI:29105"/>
    </ligand>
</feature>
<evidence type="ECO:0000256" key="9">
    <source>
        <dbReference type="PIRSR" id="PIRSR001084-3"/>
    </source>
</evidence>
<dbReference type="InterPro" id="IPR017853">
    <property type="entry name" value="GH"/>
</dbReference>
<evidence type="ECO:0000256" key="7">
    <source>
        <dbReference type="PIRSR" id="PIRSR001084-1"/>
    </source>
</evidence>
<evidence type="ECO:0000256" key="8">
    <source>
        <dbReference type="PIRSR" id="PIRSR001084-2"/>
    </source>
</evidence>
<evidence type="ECO:0000259" key="11">
    <source>
        <dbReference type="Pfam" id="PF08532"/>
    </source>
</evidence>
<dbReference type="GO" id="GO:0046872">
    <property type="term" value="F:metal ion binding"/>
    <property type="evidence" value="ECO:0007669"/>
    <property type="project" value="UniProtKB-KW"/>
</dbReference>
<evidence type="ECO:0000256" key="5">
    <source>
        <dbReference type="ARBA" id="ARBA00023295"/>
    </source>
</evidence>
<reference evidence="13 14" key="1">
    <citation type="submission" date="2018-03" db="EMBL/GenBank/DDBJ databases">
        <title>Bacillus urumqiensis sp. nov., a moderately haloalkaliphilic bacterium isolated from a salt lake.</title>
        <authorList>
            <person name="Zhao B."/>
            <person name="Liao Z."/>
        </authorList>
    </citation>
    <scope>NUCLEOTIDE SEQUENCE [LARGE SCALE GENOMIC DNA]</scope>
    <source>
        <strain evidence="13 14">BZ-SZ-XJ18</strain>
    </source>
</reference>
<dbReference type="RefSeq" id="WP_105960007.1">
    <property type="nucleotide sequence ID" value="NZ_PVNS01000013.1"/>
</dbReference>
<dbReference type="GO" id="GO:0009341">
    <property type="term" value="C:beta-galactosidase complex"/>
    <property type="evidence" value="ECO:0007669"/>
    <property type="project" value="InterPro"/>
</dbReference>
<organism evidence="13 14">
    <name type="scientific">Alkalicoccus urumqiensis</name>
    <name type="common">Bacillus urumqiensis</name>
    <dbReference type="NCBI Taxonomy" id="1548213"/>
    <lineage>
        <taxon>Bacteria</taxon>
        <taxon>Bacillati</taxon>
        <taxon>Bacillota</taxon>
        <taxon>Bacilli</taxon>
        <taxon>Bacillales</taxon>
        <taxon>Bacillaceae</taxon>
        <taxon>Alkalicoccus</taxon>
    </lineage>
</organism>
<dbReference type="PANTHER" id="PTHR36447">
    <property type="entry name" value="BETA-GALACTOSIDASE GANA"/>
    <property type="match status" value="1"/>
</dbReference>
<dbReference type="Gene3D" id="3.40.50.880">
    <property type="match status" value="1"/>
</dbReference>
<feature type="domain" description="Glycoside hydrolase family 42 N-terminal" evidence="10">
    <location>
        <begin position="18"/>
        <end position="390"/>
    </location>
</feature>
<feature type="binding site" evidence="9">
    <location>
        <position position="121"/>
    </location>
    <ligand>
        <name>Zn(2+)</name>
        <dbReference type="ChEBI" id="CHEBI:29105"/>
    </ligand>
</feature>
<dbReference type="Gene3D" id="2.60.40.1180">
    <property type="entry name" value="Golgi alpha-mannosidase II"/>
    <property type="match status" value="1"/>
</dbReference>
<dbReference type="AlphaFoldDB" id="A0A2P6MEP0"/>
<dbReference type="InterPro" id="IPR013529">
    <property type="entry name" value="Glyco_hydro_42_N"/>
</dbReference>
<dbReference type="InterPro" id="IPR029062">
    <property type="entry name" value="Class_I_gatase-like"/>
</dbReference>
<feature type="active site" description="Nucleophile" evidence="7">
    <location>
        <position position="312"/>
    </location>
</feature>
<dbReference type="CDD" id="cd03143">
    <property type="entry name" value="A4_beta-galactosidase_middle_domain"/>
    <property type="match status" value="1"/>
</dbReference>
<feature type="binding site" evidence="9">
    <location>
        <position position="163"/>
    </location>
    <ligand>
        <name>Zn(2+)</name>
        <dbReference type="ChEBI" id="CHEBI:29105"/>
    </ligand>
</feature>
<comment type="catalytic activity">
    <reaction evidence="1 6">
        <text>Hydrolysis of terminal non-reducing beta-D-galactose residues in beta-D-galactosides.</text>
        <dbReference type="EC" id="3.2.1.23"/>
    </reaction>
</comment>
<evidence type="ECO:0000256" key="6">
    <source>
        <dbReference type="PIRNR" id="PIRNR001084"/>
    </source>
</evidence>
<dbReference type="Gene3D" id="3.20.20.80">
    <property type="entry name" value="Glycosidases"/>
    <property type="match status" value="1"/>
</dbReference>
<dbReference type="EMBL" id="PVNS01000013">
    <property type="protein sequence ID" value="PRO64707.1"/>
    <property type="molecule type" value="Genomic_DNA"/>
</dbReference>
<dbReference type="InterPro" id="IPR013739">
    <property type="entry name" value="Beta_galactosidase_C"/>
</dbReference>
<accession>A0A2P6MEP0</accession>
<dbReference type="Pfam" id="PF02449">
    <property type="entry name" value="Glyco_hydro_42"/>
    <property type="match status" value="1"/>
</dbReference>
<evidence type="ECO:0000256" key="4">
    <source>
        <dbReference type="ARBA" id="ARBA00022801"/>
    </source>
</evidence>
<protein>
    <recommendedName>
        <fullName evidence="3 6">Beta-galactosidase</fullName>
        <shortName evidence="6">Beta-gal</shortName>
        <ecNumber evidence="3 6">3.2.1.23</ecNumber>
    </recommendedName>
</protein>
<evidence type="ECO:0000313" key="14">
    <source>
        <dbReference type="Proteomes" id="UP000243650"/>
    </source>
</evidence>
<comment type="caution">
    <text evidence="13">The sequence shown here is derived from an EMBL/GenBank/DDBJ whole genome shotgun (WGS) entry which is preliminary data.</text>
</comment>
<gene>
    <name evidence="13" type="ORF">C6I21_13455</name>
</gene>
<dbReference type="PIRSF" id="PIRSF001084">
    <property type="entry name" value="B-galactosidase"/>
    <property type="match status" value="1"/>
</dbReference>
<comment type="similarity">
    <text evidence="2 6">Belongs to the glycosyl hydrolase 42 family.</text>
</comment>
<feature type="domain" description="Beta-galactosidase C-terminal" evidence="12">
    <location>
        <begin position="612"/>
        <end position="645"/>
    </location>
</feature>
<evidence type="ECO:0000256" key="2">
    <source>
        <dbReference type="ARBA" id="ARBA00005940"/>
    </source>
</evidence>
<feature type="binding site" evidence="8">
    <location>
        <position position="320"/>
    </location>
    <ligand>
        <name>substrate</name>
    </ligand>
</feature>
<feature type="binding site" evidence="9">
    <location>
        <position position="166"/>
    </location>
    <ligand>
        <name>Zn(2+)</name>
        <dbReference type="ChEBI" id="CHEBI:29105"/>
    </ligand>
</feature>
<evidence type="ECO:0000313" key="13">
    <source>
        <dbReference type="EMBL" id="PRO64707.1"/>
    </source>
</evidence>
<evidence type="ECO:0000259" key="12">
    <source>
        <dbReference type="Pfam" id="PF08533"/>
    </source>
</evidence>
<dbReference type="GO" id="GO:0004565">
    <property type="term" value="F:beta-galactosidase activity"/>
    <property type="evidence" value="ECO:0007669"/>
    <property type="project" value="UniProtKB-EC"/>
</dbReference>
<evidence type="ECO:0000256" key="3">
    <source>
        <dbReference type="ARBA" id="ARBA00012756"/>
    </source>
</evidence>